<sequence length="85" mass="9378">MTVQSTHDIGTELAHAVALAAALFIAALSHPRGARLLDDFEKRLIDTPIWNLGASSTSPLIVARYRHELRSIFRRARTGAGFKHD</sequence>
<reference evidence="2 3" key="1">
    <citation type="submission" date="2021-02" db="EMBL/GenBank/DDBJ databases">
        <title>FDA dAtabase for Regulatory Grade micrObial Sequences (FDA-ARGOS): Supporting development and validation of Infectious Disease Dx tests.</title>
        <authorList>
            <person name="Minogue T."/>
            <person name="Wolcott M."/>
            <person name="Wasieloski L."/>
            <person name="Aguilar W."/>
            <person name="Moore D."/>
            <person name="Jaissle J."/>
            <person name="Tallon L."/>
            <person name="Sadzewicz L."/>
            <person name="Zhao X."/>
            <person name="Boylan J."/>
            <person name="Ott S."/>
            <person name="Bowen H."/>
            <person name="Vavikolanu K."/>
            <person name="Mehta A."/>
            <person name="Aluvathingal J."/>
            <person name="Nadendla S."/>
            <person name="Yan Y."/>
            <person name="Sichtig H."/>
        </authorList>
    </citation>
    <scope>NUCLEOTIDE SEQUENCE [LARGE SCALE GENOMIC DNA]</scope>
    <source>
        <strain evidence="2 3">FDAARGOS_1272</strain>
    </source>
</reference>
<dbReference type="EMBL" id="CP069484">
    <property type="protein sequence ID" value="QRO81204.1"/>
    <property type="molecule type" value="Genomic_DNA"/>
</dbReference>
<accession>A0A892IH66</accession>
<keyword evidence="1" id="KW-1133">Transmembrane helix</keyword>
<keyword evidence="1" id="KW-0472">Membrane</keyword>
<organism evidence="2 3">
    <name type="scientific">Burkholderia dolosa</name>
    <dbReference type="NCBI Taxonomy" id="152500"/>
    <lineage>
        <taxon>Bacteria</taxon>
        <taxon>Pseudomonadati</taxon>
        <taxon>Pseudomonadota</taxon>
        <taxon>Betaproteobacteria</taxon>
        <taxon>Burkholderiales</taxon>
        <taxon>Burkholderiaceae</taxon>
        <taxon>Burkholderia</taxon>
        <taxon>Burkholderia cepacia complex</taxon>
    </lineage>
</organism>
<protein>
    <submittedName>
        <fullName evidence="2">Uncharacterized protein</fullName>
    </submittedName>
</protein>
<evidence type="ECO:0000313" key="2">
    <source>
        <dbReference type="EMBL" id="QRO81204.1"/>
    </source>
</evidence>
<evidence type="ECO:0000256" key="1">
    <source>
        <dbReference type="SAM" id="Phobius"/>
    </source>
</evidence>
<dbReference type="GeneID" id="93130707"/>
<evidence type="ECO:0000313" key="3">
    <source>
        <dbReference type="Proteomes" id="UP000625568"/>
    </source>
</evidence>
<feature type="transmembrane region" description="Helical" evidence="1">
    <location>
        <begin position="12"/>
        <end position="29"/>
    </location>
</feature>
<proteinExistence type="predicted"/>
<keyword evidence="3" id="KW-1185">Reference proteome</keyword>
<dbReference type="AlphaFoldDB" id="A0A892IH66"/>
<dbReference type="Proteomes" id="UP000625568">
    <property type="component" value="Chromosome 3"/>
</dbReference>
<gene>
    <name evidence="2" type="ORF">I6K02_25905</name>
</gene>
<keyword evidence="1" id="KW-0812">Transmembrane</keyword>
<name>A0A892IH66_9BURK</name>
<dbReference type="RefSeq" id="WP_123806769.1">
    <property type="nucleotide sequence ID" value="NZ_CABVPR010000059.1"/>
</dbReference>